<protein>
    <recommendedName>
        <fullName evidence="2">Glycosyl transferase family 1 domain-containing protein</fullName>
    </recommendedName>
</protein>
<keyword evidence="1" id="KW-0808">Transferase</keyword>
<proteinExistence type="predicted"/>
<dbReference type="PANTHER" id="PTHR45947">
    <property type="entry name" value="SULFOQUINOVOSYL TRANSFERASE SQD2"/>
    <property type="match status" value="1"/>
</dbReference>
<dbReference type="Proteomes" id="UP001059597">
    <property type="component" value="Chromosome"/>
</dbReference>
<evidence type="ECO:0000313" key="4">
    <source>
        <dbReference type="Proteomes" id="UP001059597"/>
    </source>
</evidence>
<dbReference type="PANTHER" id="PTHR45947:SF3">
    <property type="entry name" value="SULFOQUINOVOSYL TRANSFERASE SQD2"/>
    <property type="match status" value="1"/>
</dbReference>
<dbReference type="RefSeq" id="WP_261953983.1">
    <property type="nucleotide sequence ID" value="NZ_AP026073.1"/>
</dbReference>
<sequence length="435" mass="49188">MPKVLALTDSSEDIKNFCTEADTLFFRIRPLPAAEHTYDRFQEMYRKLKESCDLSSVEVVVAEYVEAVPLVYFMRRDGYHCPALMIPHSNPYPFNLLFYFLLLAGHAHPADLVICGSQNAARAYEHFTGIPAANICTFGIKDVYTRQDKTECRELLGLPRDRDILLYTGRFMNDKGLCSLLSGYRRLREERPSALLVMSVTHIDPPYFNRLAARMEDVIVFHRLEKRQTVSLYNAADLFVSGATSIFETYGKSPLEAMACGVPSVVPRWDGFPYFINDTNGALVDVEYLTHSNDNPYEFARMSESHFVMKCQEVLSHSEAFAPQVPEGARYERTMEVLPGVLERMAAKRAAGPVRTGSQEIDKSRYPESVVAVLDHYGLVKCEDLLSKADRLGLIDRSTRGEETLLRNLHHDMFMAMESHVPGPAWGDADDGRTA</sequence>
<accession>A0ABM7ZV81</accession>
<dbReference type="InterPro" id="IPR001296">
    <property type="entry name" value="Glyco_trans_1"/>
</dbReference>
<reference evidence="3" key="1">
    <citation type="submission" date="2022-06" db="EMBL/GenBank/DDBJ databases">
        <title>Complete genome sequence of Streptomyces nigrescens HEK616.</title>
        <authorList>
            <person name="Asamizu S."/>
            <person name="Onaka H."/>
        </authorList>
    </citation>
    <scope>NUCLEOTIDE SEQUENCE</scope>
    <source>
        <strain evidence="3">HEK616</strain>
    </source>
</reference>
<dbReference type="InterPro" id="IPR050194">
    <property type="entry name" value="Glycosyltransferase_grp1"/>
</dbReference>
<dbReference type="CDD" id="cd03801">
    <property type="entry name" value="GT4_PimA-like"/>
    <property type="match status" value="1"/>
</dbReference>
<evidence type="ECO:0000259" key="2">
    <source>
        <dbReference type="Pfam" id="PF00534"/>
    </source>
</evidence>
<evidence type="ECO:0000256" key="1">
    <source>
        <dbReference type="ARBA" id="ARBA00022679"/>
    </source>
</evidence>
<keyword evidence="4" id="KW-1185">Reference proteome</keyword>
<evidence type="ECO:0000313" key="3">
    <source>
        <dbReference type="EMBL" id="BDM70219.1"/>
    </source>
</evidence>
<dbReference type="EMBL" id="AP026073">
    <property type="protein sequence ID" value="BDM70219.1"/>
    <property type="molecule type" value="Genomic_DNA"/>
</dbReference>
<name>A0ABM7ZV81_STRNI</name>
<organism evidence="3 4">
    <name type="scientific">Streptomyces nigrescens</name>
    <dbReference type="NCBI Taxonomy" id="1920"/>
    <lineage>
        <taxon>Bacteria</taxon>
        <taxon>Bacillati</taxon>
        <taxon>Actinomycetota</taxon>
        <taxon>Actinomycetes</taxon>
        <taxon>Kitasatosporales</taxon>
        <taxon>Streptomycetaceae</taxon>
        <taxon>Streptomyces</taxon>
    </lineage>
</organism>
<gene>
    <name evidence="3" type="ORF">HEK616_37060</name>
</gene>
<dbReference type="SUPFAM" id="SSF53756">
    <property type="entry name" value="UDP-Glycosyltransferase/glycogen phosphorylase"/>
    <property type="match status" value="1"/>
</dbReference>
<feature type="domain" description="Glycosyl transferase family 1" evidence="2">
    <location>
        <begin position="149"/>
        <end position="286"/>
    </location>
</feature>
<dbReference type="Pfam" id="PF00534">
    <property type="entry name" value="Glycos_transf_1"/>
    <property type="match status" value="1"/>
</dbReference>
<dbReference type="Gene3D" id="3.40.50.2000">
    <property type="entry name" value="Glycogen Phosphorylase B"/>
    <property type="match status" value="2"/>
</dbReference>